<dbReference type="PANTHER" id="PTHR43311:SF2">
    <property type="entry name" value="GLUTAMATE--TRNA LIGASE, MITOCHONDRIAL-RELATED"/>
    <property type="match status" value="1"/>
</dbReference>
<comment type="catalytic activity">
    <reaction evidence="8">
        <text>tRNA(Glu) + L-glutamate + ATP = L-glutamyl-tRNA(Glu) + AMP + diphosphate</text>
        <dbReference type="Rhea" id="RHEA:23540"/>
        <dbReference type="Rhea" id="RHEA-COMP:9663"/>
        <dbReference type="Rhea" id="RHEA-COMP:9680"/>
        <dbReference type="ChEBI" id="CHEBI:29985"/>
        <dbReference type="ChEBI" id="CHEBI:30616"/>
        <dbReference type="ChEBI" id="CHEBI:33019"/>
        <dbReference type="ChEBI" id="CHEBI:78442"/>
        <dbReference type="ChEBI" id="CHEBI:78520"/>
        <dbReference type="ChEBI" id="CHEBI:456215"/>
        <dbReference type="EC" id="6.1.1.17"/>
    </reaction>
</comment>
<dbReference type="STRING" id="882082.SaccyDRAFT_1047"/>
<dbReference type="RefSeq" id="WP_005454243.1">
    <property type="nucleotide sequence ID" value="NZ_CM001440.1"/>
</dbReference>
<protein>
    <recommendedName>
        <fullName evidence="8">Glutamate--tRNA ligase</fullName>
        <ecNumber evidence="8">6.1.1.17</ecNumber>
    </recommendedName>
    <alternativeName>
        <fullName evidence="8">Glutamyl-tRNA synthetase</fullName>
        <shortName evidence="8">GluRS</shortName>
    </alternativeName>
</protein>
<keyword evidence="3 8" id="KW-0436">Ligase</keyword>
<dbReference type="InterPro" id="IPR008925">
    <property type="entry name" value="aa_tRNA-synth_I_cd-bd_sf"/>
</dbReference>
<feature type="short sequence motif" description="'HIGH' region" evidence="8">
    <location>
        <begin position="13"/>
        <end position="23"/>
    </location>
</feature>
<dbReference type="Gene3D" id="3.90.800.10">
    <property type="entry name" value="Glutamyl-tRNA Synthetase, Domain 3"/>
    <property type="match status" value="1"/>
</dbReference>
<evidence type="ECO:0000256" key="5">
    <source>
        <dbReference type="ARBA" id="ARBA00022840"/>
    </source>
</evidence>
<dbReference type="EC" id="6.1.1.17" evidence="8"/>
<evidence type="ECO:0000256" key="1">
    <source>
        <dbReference type="ARBA" id="ARBA00007894"/>
    </source>
</evidence>
<feature type="domain" description="Glutamyl/glutaminyl-tRNA synthetase class Ib catalytic" evidence="10">
    <location>
        <begin position="7"/>
        <end position="323"/>
    </location>
</feature>
<dbReference type="HAMAP" id="MF_00022">
    <property type="entry name" value="Glu_tRNA_synth_type1"/>
    <property type="match status" value="1"/>
</dbReference>
<dbReference type="OrthoDB" id="9807503at2"/>
<dbReference type="Gene3D" id="1.10.1160.10">
    <property type="entry name" value="Glutamyl-trna Synthetase, Domain 2"/>
    <property type="match status" value="1"/>
</dbReference>
<dbReference type="PRINTS" id="PR00987">
    <property type="entry name" value="TRNASYNTHGLU"/>
</dbReference>
<name>H5XND2_9PSEU</name>
<evidence type="ECO:0000313" key="12">
    <source>
        <dbReference type="EMBL" id="EHR59960.1"/>
    </source>
</evidence>
<evidence type="ECO:0000256" key="9">
    <source>
        <dbReference type="SAM" id="MobiDB-lite"/>
    </source>
</evidence>
<feature type="compositionally biased region" description="Basic and acidic residues" evidence="9">
    <location>
        <begin position="134"/>
        <end position="151"/>
    </location>
</feature>
<accession>H5XND2</accession>
<dbReference type="InterPro" id="IPR020751">
    <property type="entry name" value="aa-tRNA-synth_I_codon-bd_sub2"/>
</dbReference>
<evidence type="ECO:0000259" key="10">
    <source>
        <dbReference type="Pfam" id="PF00749"/>
    </source>
</evidence>
<dbReference type="Gene3D" id="1.10.8.70">
    <property type="entry name" value="Glutamate-tRNA synthetase, class I, anticodon-binding domain 1"/>
    <property type="match status" value="1"/>
</dbReference>
<dbReference type="Pfam" id="PF00749">
    <property type="entry name" value="tRNA-synt_1c"/>
    <property type="match status" value="1"/>
</dbReference>
<sequence>MSETKAVRARFCPSPTGTPHVGLIRTALFNWAFARHHGGSLVFRIEDTDAARDSEESYAALLDALRWLGLDWDEGPEAGGEYGPYRQSERGDIYAEVARKLLDAGELYEAFSTNEEVEQRRRDAGQDPKLGYDNFDRDLTDEQKQRYRDEGRSPVLRLRMPDEDLTWNDLVRGEITFKAGTIPDPVLVRANGQPLYTLTNPVDDALMRITHVLRGEDLLPSTPRQLALYAALRRVGITDFTPEFGHLPYVMGEGNKKLSKRDPKSNLFNYREQGFIREGLLNYLALLGWSIADDRDVFTVDELVEAFQITKVSANPARFDPKKAEAINGTHVRALPVEEFVRRTVPYLTAAGVLPEEPGDDQMHKLRVIAPLVQERVTVLSDAVNLVRFLFVDEDTFAPEEAAATKVLGPDSEPVLRASVTALEKLDDWRTDAIEAALKEALVDGLGLKPRKAFAPVRVAVTGRTVSPPLYESMELLGREISLGRLRRALAGH</sequence>
<dbReference type="NCBIfam" id="TIGR00464">
    <property type="entry name" value="gltX_bact"/>
    <property type="match status" value="1"/>
</dbReference>
<evidence type="ECO:0000259" key="11">
    <source>
        <dbReference type="Pfam" id="PF19269"/>
    </source>
</evidence>
<dbReference type="InterPro" id="IPR020058">
    <property type="entry name" value="Glu/Gln-tRNA-synth_Ib_cat-dom"/>
</dbReference>
<feature type="binding site" evidence="8">
    <location>
        <position position="260"/>
    </location>
    <ligand>
        <name>ATP</name>
        <dbReference type="ChEBI" id="CHEBI:30616"/>
    </ligand>
</feature>
<evidence type="ECO:0000256" key="4">
    <source>
        <dbReference type="ARBA" id="ARBA00022741"/>
    </source>
</evidence>
<dbReference type="EMBL" id="CM001440">
    <property type="protein sequence ID" value="EHR59960.1"/>
    <property type="molecule type" value="Genomic_DNA"/>
</dbReference>
<dbReference type="PANTHER" id="PTHR43311">
    <property type="entry name" value="GLUTAMATE--TRNA LIGASE"/>
    <property type="match status" value="1"/>
</dbReference>
<comment type="subunit">
    <text evidence="8">Monomer.</text>
</comment>
<dbReference type="InterPro" id="IPR020752">
    <property type="entry name" value="Glu-tRNA-synth_I_codon-bd_sub1"/>
</dbReference>
<dbReference type="InterPro" id="IPR049940">
    <property type="entry name" value="GluQ/Sye"/>
</dbReference>
<organism evidence="12 13">
    <name type="scientific">Saccharomonospora cyanea NA-134</name>
    <dbReference type="NCBI Taxonomy" id="882082"/>
    <lineage>
        <taxon>Bacteria</taxon>
        <taxon>Bacillati</taxon>
        <taxon>Actinomycetota</taxon>
        <taxon>Actinomycetes</taxon>
        <taxon>Pseudonocardiales</taxon>
        <taxon>Pseudonocardiaceae</taxon>
        <taxon>Saccharomonospora</taxon>
    </lineage>
</organism>
<proteinExistence type="inferred from homology"/>
<dbReference type="InterPro" id="IPR045462">
    <property type="entry name" value="aa-tRNA-synth_I_cd-bd"/>
</dbReference>
<evidence type="ECO:0000256" key="3">
    <source>
        <dbReference type="ARBA" id="ARBA00022598"/>
    </source>
</evidence>
<dbReference type="GO" id="GO:0005829">
    <property type="term" value="C:cytosol"/>
    <property type="evidence" value="ECO:0007669"/>
    <property type="project" value="TreeGrafter"/>
</dbReference>
<comment type="similarity">
    <text evidence="1 8">Belongs to the class-I aminoacyl-tRNA synthetase family. Glutamate--tRNA ligase type 1 subfamily.</text>
</comment>
<evidence type="ECO:0000256" key="2">
    <source>
        <dbReference type="ARBA" id="ARBA00022490"/>
    </source>
</evidence>
<dbReference type="InterPro" id="IPR020061">
    <property type="entry name" value="Glu_tRNA_lig_a-bdl"/>
</dbReference>
<feature type="region of interest" description="Disordered" evidence="9">
    <location>
        <begin position="114"/>
        <end position="151"/>
    </location>
</feature>
<comment type="subcellular location">
    <subcellularLocation>
        <location evidence="8">Cytoplasm</location>
    </subcellularLocation>
</comment>
<dbReference type="eggNOG" id="COG0008">
    <property type="taxonomic scope" value="Bacteria"/>
</dbReference>
<feature type="short sequence motif" description="'KMSKS' region" evidence="8">
    <location>
        <begin position="257"/>
        <end position="261"/>
    </location>
</feature>
<dbReference type="Pfam" id="PF19269">
    <property type="entry name" value="Anticodon_2"/>
    <property type="match status" value="1"/>
</dbReference>
<keyword evidence="6 8" id="KW-0648">Protein biosynthesis</keyword>
<dbReference type="InterPro" id="IPR014729">
    <property type="entry name" value="Rossmann-like_a/b/a_fold"/>
</dbReference>
<reference evidence="12 13" key="1">
    <citation type="submission" date="2011-11" db="EMBL/GenBank/DDBJ databases">
        <title>The Noncontiguous Finished sequence of Saccharomonospora cyanea NA-134.</title>
        <authorList>
            <consortium name="US DOE Joint Genome Institute"/>
            <person name="Lucas S."/>
            <person name="Han J."/>
            <person name="Lapidus A."/>
            <person name="Cheng J.-F."/>
            <person name="Goodwin L."/>
            <person name="Pitluck S."/>
            <person name="Peters L."/>
            <person name="Ovchinnikova G."/>
            <person name="Lu M."/>
            <person name="Detter J.C."/>
            <person name="Han C."/>
            <person name="Tapia R."/>
            <person name="Land M."/>
            <person name="Hauser L."/>
            <person name="Kyrpides N."/>
            <person name="Ivanova N."/>
            <person name="Pagani I."/>
            <person name="Brambilla E.-M."/>
            <person name="Klenk H.-P."/>
            <person name="Woyke T."/>
        </authorList>
    </citation>
    <scope>NUCLEOTIDE SEQUENCE [LARGE SCALE GENOMIC DNA]</scope>
    <source>
        <strain evidence="12 13">NA-134</strain>
    </source>
</reference>
<dbReference type="FunFam" id="3.40.50.620:FF:000149">
    <property type="entry name" value="Glutamate--tRNA ligase"/>
    <property type="match status" value="1"/>
</dbReference>
<feature type="compositionally biased region" description="Basic and acidic residues" evidence="9">
    <location>
        <begin position="117"/>
        <end position="126"/>
    </location>
</feature>
<dbReference type="GO" id="GO:0006424">
    <property type="term" value="P:glutamyl-tRNA aminoacylation"/>
    <property type="evidence" value="ECO:0007669"/>
    <property type="project" value="UniProtKB-UniRule"/>
</dbReference>
<dbReference type="InterPro" id="IPR000924">
    <property type="entry name" value="Glu/Gln-tRNA-synth"/>
</dbReference>
<dbReference type="GO" id="GO:0004818">
    <property type="term" value="F:glutamate-tRNA ligase activity"/>
    <property type="evidence" value="ECO:0007669"/>
    <property type="project" value="UniProtKB-UniRule"/>
</dbReference>
<dbReference type="AlphaFoldDB" id="H5XND2"/>
<dbReference type="InterPro" id="IPR033910">
    <property type="entry name" value="GluRS_core"/>
</dbReference>
<dbReference type="Proteomes" id="UP000002791">
    <property type="component" value="Chromosome"/>
</dbReference>
<evidence type="ECO:0000256" key="7">
    <source>
        <dbReference type="ARBA" id="ARBA00023146"/>
    </source>
</evidence>
<evidence type="ECO:0000313" key="13">
    <source>
        <dbReference type="Proteomes" id="UP000002791"/>
    </source>
</evidence>
<dbReference type="InterPro" id="IPR004527">
    <property type="entry name" value="Glu-tRNA-ligase_bac/mito"/>
</dbReference>
<evidence type="ECO:0000256" key="6">
    <source>
        <dbReference type="ARBA" id="ARBA00022917"/>
    </source>
</evidence>
<keyword evidence="2 8" id="KW-0963">Cytoplasm</keyword>
<dbReference type="GO" id="GO:0000049">
    <property type="term" value="F:tRNA binding"/>
    <property type="evidence" value="ECO:0007669"/>
    <property type="project" value="InterPro"/>
</dbReference>
<dbReference type="Gene3D" id="3.40.50.620">
    <property type="entry name" value="HUPs"/>
    <property type="match status" value="1"/>
</dbReference>
<keyword evidence="4 8" id="KW-0547">Nucleotide-binding</keyword>
<keyword evidence="7 8" id="KW-0030">Aminoacyl-tRNA synthetase</keyword>
<feature type="domain" description="Aminoacyl-tRNA synthetase class I anticodon-binding" evidence="11">
    <location>
        <begin position="339"/>
        <end position="490"/>
    </location>
</feature>
<comment type="caution">
    <text evidence="8">Lacks conserved residue(s) required for the propagation of feature annotation.</text>
</comment>
<dbReference type="GO" id="GO:0005524">
    <property type="term" value="F:ATP binding"/>
    <property type="evidence" value="ECO:0007669"/>
    <property type="project" value="UniProtKB-UniRule"/>
</dbReference>
<gene>
    <name evidence="8" type="primary">gltX</name>
    <name evidence="12" type="ORF">SaccyDRAFT_1047</name>
</gene>
<comment type="function">
    <text evidence="8">Catalyzes the attachment of glutamate to tRNA(Glu) in a two-step reaction: glutamate is first activated by ATP to form Glu-AMP and then transferred to the acceptor end of tRNA(Glu).</text>
</comment>
<dbReference type="GO" id="GO:0008270">
    <property type="term" value="F:zinc ion binding"/>
    <property type="evidence" value="ECO:0007669"/>
    <property type="project" value="InterPro"/>
</dbReference>
<evidence type="ECO:0000256" key="8">
    <source>
        <dbReference type="HAMAP-Rule" id="MF_00022"/>
    </source>
</evidence>
<dbReference type="CDD" id="cd00808">
    <property type="entry name" value="GluRS_core"/>
    <property type="match status" value="1"/>
</dbReference>
<dbReference type="Gene3D" id="1.10.10.350">
    <property type="match status" value="1"/>
</dbReference>
<dbReference type="HOGENOM" id="CLU_015768_6_1_11"/>
<dbReference type="SUPFAM" id="SSF48163">
    <property type="entry name" value="An anticodon-binding domain of class I aminoacyl-tRNA synthetases"/>
    <property type="match status" value="1"/>
</dbReference>
<dbReference type="SUPFAM" id="SSF52374">
    <property type="entry name" value="Nucleotidylyl transferase"/>
    <property type="match status" value="1"/>
</dbReference>
<keyword evidence="5 8" id="KW-0067">ATP-binding</keyword>
<keyword evidence="13" id="KW-1185">Reference proteome</keyword>